<dbReference type="PANTHER" id="PTHR37326">
    <property type="entry name" value="BLL3975 PROTEIN"/>
    <property type="match status" value="1"/>
</dbReference>
<sequence length="346" mass="36962">MDRSWELIPGDMPGLEWRIPVLRFRGRGGGPSAYLQAALHAEELPGVIALDALCARLRRAEAAGDIRGDITIVPWANPIGQQQWLHGSGQGRYEFDSRVNFNRGFPQLERPDPSLLPGDDAVQTAAQRLKARLLRLALPSEIVLDLHCDDESPLYLYIPAALWPAMTDLATAMRADTVLLWDGDGGGAFDSACLEPWLRIGELAGRAVSTVELRGMADVDAGLADSDADGLFRFLAGRGVVAGDAGPRAGWSGPAVPLDWVEMIKAPAGGAISFARKPGDRVEAGDLLATILVRPGEEGGGVPVLAPQAGVVMTRRAHRRTRPGDDLMKLVCRSPSATARPGPLEP</sequence>
<dbReference type="EMBL" id="NHON01000005">
    <property type="protein sequence ID" value="OWJ68386.1"/>
    <property type="molecule type" value="Genomic_DNA"/>
</dbReference>
<reference evidence="7" key="1">
    <citation type="submission" date="2017-05" db="EMBL/GenBank/DDBJ databases">
        <authorList>
            <person name="Macchi M."/>
            <person name="Festa S."/>
            <person name="Coppotelli B.M."/>
            <person name="Morelli I.S."/>
        </authorList>
    </citation>
    <scope>NUCLEOTIDE SEQUENCE [LARGE SCALE GENOMIC DNA]</scope>
    <source>
        <strain evidence="7">I</strain>
    </source>
</reference>
<dbReference type="Proteomes" id="UP000196655">
    <property type="component" value="Unassembled WGS sequence"/>
</dbReference>
<dbReference type="Pfam" id="PF24827">
    <property type="entry name" value="AstE_AspA_cat"/>
    <property type="match status" value="1"/>
</dbReference>
<organism evidence="6 7">
    <name type="scientific">Inquilinus limosus</name>
    <dbReference type="NCBI Taxonomy" id="171674"/>
    <lineage>
        <taxon>Bacteria</taxon>
        <taxon>Pseudomonadati</taxon>
        <taxon>Pseudomonadota</taxon>
        <taxon>Alphaproteobacteria</taxon>
        <taxon>Rhodospirillales</taxon>
        <taxon>Rhodospirillaceae</taxon>
        <taxon>Inquilinus</taxon>
    </lineage>
</organism>
<dbReference type="InterPro" id="IPR053138">
    <property type="entry name" value="N-alpha-Ac-DABA_deacetylase"/>
</dbReference>
<dbReference type="SUPFAM" id="SSF53187">
    <property type="entry name" value="Zn-dependent exopeptidases"/>
    <property type="match status" value="1"/>
</dbReference>
<keyword evidence="3" id="KW-0378">Hydrolase</keyword>
<dbReference type="OrthoDB" id="9782876at2"/>
<keyword evidence="4" id="KW-0862">Zinc</keyword>
<protein>
    <submittedName>
        <fullName evidence="6">Peptidase M14</fullName>
    </submittedName>
</protein>
<evidence type="ECO:0000256" key="1">
    <source>
        <dbReference type="ARBA" id="ARBA00001947"/>
    </source>
</evidence>
<dbReference type="GO" id="GO:0016788">
    <property type="term" value="F:hydrolase activity, acting on ester bonds"/>
    <property type="evidence" value="ECO:0007669"/>
    <property type="project" value="InterPro"/>
</dbReference>
<keyword evidence="2" id="KW-0479">Metal-binding</keyword>
<dbReference type="InterPro" id="IPR055438">
    <property type="entry name" value="AstE_AspA_cat"/>
</dbReference>
<accession>A0A211ZT85</accession>
<name>A0A211ZT85_9PROT</name>
<dbReference type="PANTHER" id="PTHR37326:SF1">
    <property type="entry name" value="BLL3975 PROTEIN"/>
    <property type="match status" value="1"/>
</dbReference>
<gene>
    <name evidence="6" type="ORF">BWR60_04460</name>
</gene>
<dbReference type="GO" id="GO:0046872">
    <property type="term" value="F:metal ion binding"/>
    <property type="evidence" value="ECO:0007669"/>
    <property type="project" value="UniProtKB-KW"/>
</dbReference>
<dbReference type="RefSeq" id="WP_088149808.1">
    <property type="nucleotide sequence ID" value="NZ_NHON01000005.1"/>
</dbReference>
<evidence type="ECO:0000256" key="4">
    <source>
        <dbReference type="ARBA" id="ARBA00022833"/>
    </source>
</evidence>
<proteinExistence type="predicted"/>
<evidence type="ECO:0000256" key="2">
    <source>
        <dbReference type="ARBA" id="ARBA00022723"/>
    </source>
</evidence>
<dbReference type="AlphaFoldDB" id="A0A211ZT85"/>
<dbReference type="STRING" id="1122125.GCA_000423185_05721"/>
<evidence type="ECO:0000256" key="3">
    <source>
        <dbReference type="ARBA" id="ARBA00022801"/>
    </source>
</evidence>
<comment type="cofactor">
    <cofactor evidence="1">
        <name>Zn(2+)</name>
        <dbReference type="ChEBI" id="CHEBI:29105"/>
    </cofactor>
</comment>
<evidence type="ECO:0000313" key="7">
    <source>
        <dbReference type="Proteomes" id="UP000196655"/>
    </source>
</evidence>
<keyword evidence="7" id="KW-1185">Reference proteome</keyword>
<comment type="caution">
    <text evidence="6">The sequence shown here is derived from an EMBL/GenBank/DDBJ whole genome shotgun (WGS) entry which is preliminary data.</text>
</comment>
<dbReference type="Gene3D" id="3.40.630.10">
    <property type="entry name" value="Zn peptidases"/>
    <property type="match status" value="2"/>
</dbReference>
<evidence type="ECO:0000259" key="5">
    <source>
        <dbReference type="Pfam" id="PF24827"/>
    </source>
</evidence>
<evidence type="ECO:0000313" key="6">
    <source>
        <dbReference type="EMBL" id="OWJ68386.1"/>
    </source>
</evidence>
<feature type="domain" description="Succinylglutamate desuccinylase/Aspartoacylase catalytic" evidence="5">
    <location>
        <begin position="30"/>
        <end position="236"/>
    </location>
</feature>